<dbReference type="Proteomes" id="UP000250831">
    <property type="component" value="Unassembled WGS sequence"/>
</dbReference>
<proteinExistence type="predicted"/>
<dbReference type="EMBL" id="QCXX01000003">
    <property type="protein sequence ID" value="PUV24155.1"/>
    <property type="molecule type" value="Genomic_DNA"/>
</dbReference>
<dbReference type="OrthoDB" id="1122716at2"/>
<organism evidence="1 2">
    <name type="scientific">Sphingobacterium athyrii</name>
    <dbReference type="NCBI Taxonomy" id="2152717"/>
    <lineage>
        <taxon>Bacteria</taxon>
        <taxon>Pseudomonadati</taxon>
        <taxon>Bacteroidota</taxon>
        <taxon>Sphingobacteriia</taxon>
        <taxon>Sphingobacteriales</taxon>
        <taxon>Sphingobacteriaceae</taxon>
        <taxon>Sphingobacterium</taxon>
    </lineage>
</organism>
<evidence type="ECO:0000313" key="1">
    <source>
        <dbReference type="EMBL" id="PUV24155.1"/>
    </source>
</evidence>
<dbReference type="Pfam" id="PF21845">
    <property type="entry name" value="DUF6904"/>
    <property type="match status" value="1"/>
</dbReference>
<keyword evidence="2" id="KW-1185">Reference proteome</keyword>
<reference evidence="1 2" key="1">
    <citation type="submission" date="2018-04" db="EMBL/GenBank/DDBJ databases">
        <title>Sphingobacterium sp. M46 Genome.</title>
        <authorList>
            <person name="Cheng J."/>
            <person name="Li Y."/>
        </authorList>
    </citation>
    <scope>NUCLEOTIDE SEQUENCE [LARGE SCALE GENOMIC DNA]</scope>
    <source>
        <strain evidence="1 2">M46</strain>
    </source>
</reference>
<dbReference type="InterPro" id="IPR054199">
    <property type="entry name" value="DUF6904"/>
</dbReference>
<dbReference type="RefSeq" id="WP_108634083.1">
    <property type="nucleotide sequence ID" value="NZ_QCXX01000003.1"/>
</dbReference>
<accession>A0A363NTK2</accession>
<sequence>MLYIVPTKHGLGLEIWGSYDDLNNFYEVVAKFWNNEDKINQKGFENRDTLLSGFSYEIRKAKEGSRLKTDRNHLTYEEGAYLGVQISWVHFLFSLTALKFNMHYAETNKFDVAQILLIEFWLEKAMYSYDVVGAAHLTGFIEDAIYGGNKYIYQYMRSINLDFFQLGGGKKAFRKLPDLLKRAVYYTDEYRDYEAFLTAEAKRLNCEISDLELSDNDFDYETVKW</sequence>
<evidence type="ECO:0000313" key="2">
    <source>
        <dbReference type="Proteomes" id="UP000250831"/>
    </source>
</evidence>
<protein>
    <submittedName>
        <fullName evidence="1">Uncharacterized protein</fullName>
    </submittedName>
</protein>
<comment type="caution">
    <text evidence="1">The sequence shown here is derived from an EMBL/GenBank/DDBJ whole genome shotgun (WGS) entry which is preliminary data.</text>
</comment>
<dbReference type="AlphaFoldDB" id="A0A363NTK2"/>
<name>A0A363NTK2_9SPHI</name>
<gene>
    <name evidence="1" type="ORF">DCO56_12375</name>
</gene>